<keyword evidence="3" id="KW-1185">Reference proteome</keyword>
<keyword evidence="1" id="KW-1133">Transmembrane helix</keyword>
<feature type="transmembrane region" description="Helical" evidence="1">
    <location>
        <begin position="6"/>
        <end position="31"/>
    </location>
</feature>
<protein>
    <submittedName>
        <fullName evidence="2">Uncharacterized protein</fullName>
    </submittedName>
</protein>
<evidence type="ECO:0000256" key="1">
    <source>
        <dbReference type="SAM" id="Phobius"/>
    </source>
</evidence>
<dbReference type="EMBL" id="MSCM01000002">
    <property type="protein sequence ID" value="PQJ77254.1"/>
    <property type="molecule type" value="Genomic_DNA"/>
</dbReference>
<organism evidence="2 3">
    <name type="scientific">Polaribacter glomeratus</name>
    <dbReference type="NCBI Taxonomy" id="102"/>
    <lineage>
        <taxon>Bacteria</taxon>
        <taxon>Pseudomonadati</taxon>
        <taxon>Bacteroidota</taxon>
        <taxon>Flavobacteriia</taxon>
        <taxon>Flavobacteriales</taxon>
        <taxon>Flavobacteriaceae</taxon>
    </lineage>
</organism>
<dbReference type="RefSeq" id="WP_105022574.1">
    <property type="nucleotide sequence ID" value="NZ_MSCM01000002.1"/>
</dbReference>
<name>A0A2S7WI32_9FLAO</name>
<proteinExistence type="predicted"/>
<evidence type="ECO:0000313" key="2">
    <source>
        <dbReference type="EMBL" id="PQJ77254.1"/>
    </source>
</evidence>
<reference evidence="2 3" key="1">
    <citation type="submission" date="2016-12" db="EMBL/GenBank/DDBJ databases">
        <title>Trade-off between light-utilization and light-protection in marine flavobacteria.</title>
        <authorList>
            <person name="Kumagai Y."/>
            <person name="Yoshizawa S."/>
            <person name="Kogure K."/>
            <person name="Iwasaki W."/>
        </authorList>
    </citation>
    <scope>NUCLEOTIDE SEQUENCE [LARGE SCALE GENOMIC DNA]</scope>
    <source>
        <strain evidence="2 3">ATCC 43844</strain>
    </source>
</reference>
<accession>A0A2S7WI32</accession>
<comment type="caution">
    <text evidence="2">The sequence shown here is derived from an EMBL/GenBank/DDBJ whole genome shotgun (WGS) entry which is preliminary data.</text>
</comment>
<evidence type="ECO:0000313" key="3">
    <source>
        <dbReference type="Proteomes" id="UP000239068"/>
    </source>
</evidence>
<dbReference type="Proteomes" id="UP000239068">
    <property type="component" value="Unassembled WGS sequence"/>
</dbReference>
<dbReference type="AlphaFoldDB" id="A0A2S7WI32"/>
<gene>
    <name evidence="2" type="ORF">BTO16_15570</name>
</gene>
<sequence>METTITWFKFFTIIAILIGIYIFLILVLRILPHVFKRKSILNKSNLITNKVIEIYKPVAILTLLLSFVSINYKVHGVLFLLFLIISFLHIKRYLYGVLFKINPLVNIGSTISTGKYKGDISKFMFFGVVINEEVGNRFINYSYVDENGFSIYQNDSASVRRTIYIYDQEKTTPVLDLLFENPIIDYNNKPILKKIPNQKIHQLQIALESGAKMESLIAYLNQHNVTTSLTKN</sequence>
<keyword evidence="1" id="KW-0812">Transmembrane</keyword>
<dbReference type="OrthoDB" id="1116684at2"/>
<keyword evidence="1" id="KW-0472">Membrane</keyword>